<protein>
    <submittedName>
        <fullName evidence="1">Uncharacterized protein</fullName>
    </submittedName>
</protein>
<keyword evidence="2" id="KW-1185">Reference proteome</keyword>
<organism evidence="1 2">
    <name type="scientific">Conger conger</name>
    <name type="common">Conger eel</name>
    <name type="synonym">Muraena conger</name>
    <dbReference type="NCBI Taxonomy" id="82655"/>
    <lineage>
        <taxon>Eukaryota</taxon>
        <taxon>Metazoa</taxon>
        <taxon>Chordata</taxon>
        <taxon>Craniata</taxon>
        <taxon>Vertebrata</taxon>
        <taxon>Euteleostomi</taxon>
        <taxon>Actinopterygii</taxon>
        <taxon>Neopterygii</taxon>
        <taxon>Teleostei</taxon>
        <taxon>Anguilliformes</taxon>
        <taxon>Congridae</taxon>
        <taxon>Conger</taxon>
    </lineage>
</organism>
<gene>
    <name evidence="1" type="ORF">COCON_G00195080</name>
</gene>
<feature type="non-terminal residue" evidence="1">
    <location>
        <position position="83"/>
    </location>
</feature>
<dbReference type="AlphaFoldDB" id="A0A9Q1D1M1"/>
<reference evidence="1" key="1">
    <citation type="journal article" date="2023" name="Science">
        <title>Genome structures resolve the early diversification of teleost fishes.</title>
        <authorList>
            <person name="Parey E."/>
            <person name="Louis A."/>
            <person name="Montfort J."/>
            <person name="Bouchez O."/>
            <person name="Roques C."/>
            <person name="Iampietro C."/>
            <person name="Lluch J."/>
            <person name="Castinel A."/>
            <person name="Donnadieu C."/>
            <person name="Desvignes T."/>
            <person name="Floi Bucao C."/>
            <person name="Jouanno E."/>
            <person name="Wen M."/>
            <person name="Mejri S."/>
            <person name="Dirks R."/>
            <person name="Jansen H."/>
            <person name="Henkel C."/>
            <person name="Chen W.J."/>
            <person name="Zahm M."/>
            <person name="Cabau C."/>
            <person name="Klopp C."/>
            <person name="Thompson A.W."/>
            <person name="Robinson-Rechavi M."/>
            <person name="Braasch I."/>
            <person name="Lecointre G."/>
            <person name="Bobe J."/>
            <person name="Postlethwait J.H."/>
            <person name="Berthelot C."/>
            <person name="Roest Crollius H."/>
            <person name="Guiguen Y."/>
        </authorList>
    </citation>
    <scope>NUCLEOTIDE SEQUENCE</scope>
    <source>
        <strain evidence="1">Concon-B</strain>
    </source>
</reference>
<dbReference type="EMBL" id="JAFJMO010000015">
    <property type="protein sequence ID" value="KAJ8255644.1"/>
    <property type="molecule type" value="Genomic_DNA"/>
</dbReference>
<comment type="caution">
    <text evidence="1">The sequence shown here is derived from an EMBL/GenBank/DDBJ whole genome shotgun (WGS) entry which is preliminary data.</text>
</comment>
<dbReference type="Proteomes" id="UP001152803">
    <property type="component" value="Unassembled WGS sequence"/>
</dbReference>
<sequence>YLGGFFLFTSSSTGPATRASAPLTADFADGESSEVRLELPLESKAQARSLLCDAGPTFELPGLLLVLARKFVQMCYTAGPPPK</sequence>
<evidence type="ECO:0000313" key="1">
    <source>
        <dbReference type="EMBL" id="KAJ8255644.1"/>
    </source>
</evidence>
<evidence type="ECO:0000313" key="2">
    <source>
        <dbReference type="Proteomes" id="UP001152803"/>
    </source>
</evidence>
<proteinExistence type="predicted"/>
<accession>A0A9Q1D1M1</accession>
<name>A0A9Q1D1M1_CONCO</name>